<proteinExistence type="predicted"/>
<feature type="signal peptide" evidence="1">
    <location>
        <begin position="1"/>
        <end position="23"/>
    </location>
</feature>
<sequence length="62" mass="6922">MKRSILFLGACMLLGLGITTAIQASSQRFIKVCCDQNRGICQRINHEIVLYGPSAYQFDQCP</sequence>
<name>A0ABZ2YUE8_9BACT</name>
<protein>
    <submittedName>
        <fullName evidence="2">Uncharacterized protein</fullName>
    </submittedName>
</protein>
<dbReference type="Proteomes" id="UP001485459">
    <property type="component" value="Chromosome"/>
</dbReference>
<keyword evidence="3" id="KW-1185">Reference proteome</keyword>
<keyword evidence="1" id="KW-0732">Signal</keyword>
<evidence type="ECO:0000256" key="1">
    <source>
        <dbReference type="SAM" id="SignalP"/>
    </source>
</evidence>
<reference evidence="3" key="1">
    <citation type="submission" date="2024-03" db="EMBL/GenBank/DDBJ databases">
        <title>Chitinophaga horti sp. nov., isolated from garden soil.</title>
        <authorList>
            <person name="Lee D.S."/>
            <person name="Han D.M."/>
            <person name="Baek J.H."/>
            <person name="Choi D.G."/>
            <person name="Jeon J.H."/>
            <person name="Jeon C.O."/>
        </authorList>
    </citation>
    <scope>NUCLEOTIDE SEQUENCE [LARGE SCALE GENOMIC DNA]</scope>
    <source>
        <strain evidence="3">GPA1</strain>
    </source>
</reference>
<accession>A0ABZ2YUE8</accession>
<evidence type="ECO:0000313" key="3">
    <source>
        <dbReference type="Proteomes" id="UP001485459"/>
    </source>
</evidence>
<gene>
    <name evidence="2" type="ORF">WJU16_10040</name>
</gene>
<organism evidence="2 3">
    <name type="scientific">Chitinophaga pollutisoli</name>
    <dbReference type="NCBI Taxonomy" id="3133966"/>
    <lineage>
        <taxon>Bacteria</taxon>
        <taxon>Pseudomonadati</taxon>
        <taxon>Bacteroidota</taxon>
        <taxon>Chitinophagia</taxon>
        <taxon>Chitinophagales</taxon>
        <taxon>Chitinophagaceae</taxon>
        <taxon>Chitinophaga</taxon>
    </lineage>
</organism>
<evidence type="ECO:0000313" key="2">
    <source>
        <dbReference type="EMBL" id="WZN43371.1"/>
    </source>
</evidence>
<feature type="chain" id="PRO_5045191999" evidence="1">
    <location>
        <begin position="24"/>
        <end position="62"/>
    </location>
</feature>
<dbReference type="RefSeq" id="WP_341838182.1">
    <property type="nucleotide sequence ID" value="NZ_CP149822.1"/>
</dbReference>
<dbReference type="EMBL" id="CP149822">
    <property type="protein sequence ID" value="WZN43371.1"/>
    <property type="molecule type" value="Genomic_DNA"/>
</dbReference>